<dbReference type="SUPFAM" id="SSF46785">
    <property type="entry name" value="Winged helix' DNA-binding domain"/>
    <property type="match status" value="1"/>
</dbReference>
<feature type="domain" description="Schlafen AlbA-2" evidence="2">
    <location>
        <begin position="21"/>
        <end position="139"/>
    </location>
</feature>
<dbReference type="Gene3D" id="3.30.565.60">
    <property type="match status" value="1"/>
</dbReference>
<dbReference type="Pfam" id="PF08279">
    <property type="entry name" value="HTH_11"/>
    <property type="match status" value="1"/>
</dbReference>
<evidence type="ECO:0000313" key="5">
    <source>
        <dbReference type="Proteomes" id="UP001163687"/>
    </source>
</evidence>
<evidence type="ECO:0000259" key="2">
    <source>
        <dbReference type="Pfam" id="PF04326"/>
    </source>
</evidence>
<dbReference type="AlphaFoldDB" id="A0AA35CQX6"/>
<evidence type="ECO:0000259" key="3">
    <source>
        <dbReference type="Pfam" id="PF08279"/>
    </source>
</evidence>
<reference evidence="4" key="1">
    <citation type="submission" date="2022-03" db="EMBL/GenBank/DDBJ databases">
        <title>Complete genome sequence of Caldinitratiruptor microaerophilus.</title>
        <authorList>
            <person name="Mukaiyama R."/>
            <person name="Nishiyama T."/>
            <person name="Ueda K."/>
        </authorList>
    </citation>
    <scope>NUCLEOTIDE SEQUENCE</scope>
    <source>
        <strain evidence="4">JCM 16183</strain>
    </source>
</reference>
<dbReference type="CDD" id="cd00090">
    <property type="entry name" value="HTH_ARSR"/>
    <property type="match status" value="1"/>
</dbReference>
<dbReference type="InterPro" id="IPR038475">
    <property type="entry name" value="RecG_C_sf"/>
</dbReference>
<sequence>MLEDDLAQLVEDLRHFRADTSRVEAKKASRVLPQRLWETLSAFANTPGGGVIILGLDEEAGFATVGVEDPGKIQADVASLCDQMEPPLRPLIELHRFEGRTIVTVEVPEVPFNQKPCFYKGAGLMGGAFIRVADGDRRLTQYEVQLFLDARGQPTYDLEPVPGTTLKDLDEDLLKQFLGNLRRKTGTPYHGWGDDRLLRVFRVITEHEGVLTPTLAGYLTFGVYPQEVFPGLHLTVVRYPSVRAGDTGPHGERLVDNVKVEGNIITMLEEGLRAIRKNIATRAVIRGLFREDVPEYPFEFLREALVNALVHRDYSPLARGSAVQVRIFPDRIEIENPGGLFGPVTEERLGEPGLQSSRNAYLLKILEDLPQPGTGRAVCENRGTGVVTMLEALRRAGMEPPDFHDSRTTFRVVVSNGSLLDEETLAWLNGLAGLPLRDTQRLALAYVRRHDRIRHAEYRRLNPQLDSGEVSKELRELIALGLLEPHGTRRWTYYTLKDYTPEETGGRRGKVVVSDPQAQQVTRPRRPDRREEIVRVLRQHGALSAAEIAAQLGLTRQAVLNWLSVLRAEGRVETTTPTVRSPHVRYRVRD</sequence>
<keyword evidence="5" id="KW-1185">Reference proteome</keyword>
<evidence type="ECO:0000313" key="4">
    <source>
        <dbReference type="EMBL" id="BDG62170.1"/>
    </source>
</evidence>
<dbReference type="InterPro" id="IPR011991">
    <property type="entry name" value="ArsR-like_HTH"/>
</dbReference>
<proteinExistence type="predicted"/>
<gene>
    <name evidence="4" type="ORF">caldi_32600</name>
</gene>
<dbReference type="Gene3D" id="1.10.10.10">
    <property type="entry name" value="Winged helix-like DNA-binding domain superfamily/Winged helix DNA-binding domain"/>
    <property type="match status" value="2"/>
</dbReference>
<dbReference type="InterPro" id="IPR036390">
    <property type="entry name" value="WH_DNA-bd_sf"/>
</dbReference>
<dbReference type="Proteomes" id="UP001163687">
    <property type="component" value="Chromosome"/>
</dbReference>
<dbReference type="KEGG" id="cmic:caldi_32600"/>
<dbReference type="Gene3D" id="3.30.950.30">
    <property type="entry name" value="Schlafen, AAA domain"/>
    <property type="match status" value="1"/>
</dbReference>
<dbReference type="InterPro" id="IPR036388">
    <property type="entry name" value="WH-like_DNA-bd_sf"/>
</dbReference>
<dbReference type="PANTHER" id="PTHR30595">
    <property type="entry name" value="GLPR-RELATED TRANSCRIPTIONAL REPRESSOR"/>
    <property type="match status" value="1"/>
</dbReference>
<evidence type="ECO:0000256" key="1">
    <source>
        <dbReference type="SAM" id="MobiDB-lite"/>
    </source>
</evidence>
<dbReference type="InterPro" id="IPR007421">
    <property type="entry name" value="Schlafen_AlbA_2_dom"/>
</dbReference>
<accession>A0AA35CQX6</accession>
<organism evidence="4 5">
    <name type="scientific">Caldinitratiruptor microaerophilus</name>
    <dbReference type="NCBI Taxonomy" id="671077"/>
    <lineage>
        <taxon>Bacteria</taxon>
        <taxon>Bacillati</taxon>
        <taxon>Bacillota</taxon>
        <taxon>Clostridia</taxon>
        <taxon>Eubacteriales</taxon>
        <taxon>Symbiobacteriaceae</taxon>
        <taxon>Caldinitratiruptor</taxon>
    </lineage>
</organism>
<name>A0AA35CQX6_9FIRM</name>
<dbReference type="EMBL" id="AP025628">
    <property type="protein sequence ID" value="BDG62170.1"/>
    <property type="molecule type" value="Genomic_DNA"/>
</dbReference>
<feature type="domain" description="Helix-turn-helix type 11" evidence="3">
    <location>
        <begin position="529"/>
        <end position="574"/>
    </location>
</feature>
<dbReference type="RefSeq" id="WP_264842765.1">
    <property type="nucleotide sequence ID" value="NZ_AP025628.1"/>
</dbReference>
<dbReference type="Pfam" id="PF04326">
    <property type="entry name" value="SLFN_AlbA_2"/>
    <property type="match status" value="1"/>
</dbReference>
<dbReference type="PANTHER" id="PTHR30595:SF6">
    <property type="entry name" value="SCHLAFEN ALBA-2 DOMAIN-CONTAINING PROTEIN"/>
    <property type="match status" value="1"/>
</dbReference>
<protein>
    <submittedName>
        <fullName evidence="4">Dihydroorotate dehydrogenase</fullName>
    </submittedName>
</protein>
<dbReference type="Pfam" id="PF13749">
    <property type="entry name" value="HATPase_c_4"/>
    <property type="match status" value="1"/>
</dbReference>
<dbReference type="InterPro" id="IPR013196">
    <property type="entry name" value="HTH_11"/>
</dbReference>
<feature type="region of interest" description="Disordered" evidence="1">
    <location>
        <begin position="505"/>
        <end position="528"/>
    </location>
</feature>
<dbReference type="InterPro" id="IPR038461">
    <property type="entry name" value="Schlafen_AlbA_2_dom_sf"/>
</dbReference>